<evidence type="ECO:0000256" key="7">
    <source>
        <dbReference type="ARBA" id="ARBA00023172"/>
    </source>
</evidence>
<keyword evidence="7" id="KW-0233">DNA recombination</keyword>
<dbReference type="Pfam" id="PF05491">
    <property type="entry name" value="WHD_RuvB"/>
    <property type="match status" value="1"/>
</dbReference>
<keyword evidence="2" id="KW-0547">Nucleotide-binding</keyword>
<evidence type="ECO:0000256" key="5">
    <source>
        <dbReference type="ARBA" id="ARBA00022840"/>
    </source>
</evidence>
<feature type="domain" description="AAA+ ATPase" evidence="9">
    <location>
        <begin position="51"/>
        <end position="178"/>
    </location>
</feature>
<dbReference type="InterPro" id="IPR008823">
    <property type="entry name" value="RuvB_wg_C"/>
</dbReference>
<dbReference type="InterPro" id="IPR036388">
    <property type="entry name" value="WH-like_DNA-bd_sf"/>
</dbReference>
<keyword evidence="4 10" id="KW-0378">Hydrolase</keyword>
<evidence type="ECO:0000313" key="10">
    <source>
        <dbReference type="EMBL" id="VAW00299.1"/>
    </source>
</evidence>
<dbReference type="AlphaFoldDB" id="A0A3B0SHJ5"/>
<dbReference type="EMBL" id="UOEC01000173">
    <property type="protein sequence ID" value="VAW00299.1"/>
    <property type="molecule type" value="Genomic_DNA"/>
</dbReference>
<evidence type="ECO:0000256" key="3">
    <source>
        <dbReference type="ARBA" id="ARBA00022763"/>
    </source>
</evidence>
<dbReference type="InterPro" id="IPR041445">
    <property type="entry name" value="AAA_lid_4"/>
</dbReference>
<dbReference type="SUPFAM" id="SSF52540">
    <property type="entry name" value="P-loop containing nucleoside triphosphate hydrolases"/>
    <property type="match status" value="1"/>
</dbReference>
<dbReference type="PANTHER" id="PTHR42848">
    <property type="match status" value="1"/>
</dbReference>
<dbReference type="Gene3D" id="3.40.50.300">
    <property type="entry name" value="P-loop containing nucleotide triphosphate hydrolases"/>
    <property type="match status" value="1"/>
</dbReference>
<dbReference type="InterPro" id="IPR036390">
    <property type="entry name" value="WH_DNA-bd_sf"/>
</dbReference>
<dbReference type="Gene3D" id="1.10.10.10">
    <property type="entry name" value="Winged helix-like DNA-binding domain superfamily/Winged helix DNA-binding domain"/>
    <property type="match status" value="1"/>
</dbReference>
<dbReference type="CDD" id="cd00009">
    <property type="entry name" value="AAA"/>
    <property type="match status" value="1"/>
</dbReference>
<proteinExistence type="inferred from homology"/>
<dbReference type="PANTHER" id="PTHR42848:SF1">
    <property type="entry name" value="HOLLIDAY JUNCTION BRANCH MIGRATION COMPLEX SUBUNIT RUVB"/>
    <property type="match status" value="1"/>
</dbReference>
<dbReference type="GO" id="GO:0005524">
    <property type="term" value="F:ATP binding"/>
    <property type="evidence" value="ECO:0007669"/>
    <property type="project" value="UniProtKB-KW"/>
</dbReference>
<protein>
    <submittedName>
        <fullName evidence="10">Holliday junction ATP-dependent DNA helicase RuvB</fullName>
        <ecNumber evidence="10">3.6.4.12</ecNumber>
    </submittedName>
</protein>
<dbReference type="Pfam" id="PF17864">
    <property type="entry name" value="AAA_lid_4"/>
    <property type="match status" value="1"/>
</dbReference>
<dbReference type="InterPro" id="IPR008824">
    <property type="entry name" value="RuvB-like_N"/>
</dbReference>
<dbReference type="GO" id="GO:0016787">
    <property type="term" value="F:hydrolase activity"/>
    <property type="evidence" value="ECO:0007669"/>
    <property type="project" value="UniProtKB-KW"/>
</dbReference>
<dbReference type="GO" id="GO:0006310">
    <property type="term" value="P:DNA recombination"/>
    <property type="evidence" value="ECO:0007669"/>
    <property type="project" value="UniProtKB-KW"/>
</dbReference>
<dbReference type="GO" id="GO:0006281">
    <property type="term" value="P:DNA repair"/>
    <property type="evidence" value="ECO:0007669"/>
    <property type="project" value="UniProtKB-KW"/>
</dbReference>
<gene>
    <name evidence="10" type="ORF">MNBD_ALPHA08-1311</name>
</gene>
<dbReference type="GO" id="GO:0009378">
    <property type="term" value="F:four-way junction helicase activity"/>
    <property type="evidence" value="ECO:0007669"/>
    <property type="project" value="InterPro"/>
</dbReference>
<dbReference type="EC" id="3.6.4.12" evidence="10"/>
<keyword evidence="10" id="KW-0347">Helicase</keyword>
<sequence>MNDRLVDIEGKPEDEFDTHLRPQVLDEFIGQSQAKANLKVFIEAAKGRGEALDHVLFAGPPGLGKTTLAQIMARELGVNFRATAGPVIAKAGDLAALLTNLEERDVLFIDEIHRLNPAVEEILYPAMEDFQLDLIIGEGPAARSVRIDLAPFTLVGATTRTGLLTTPLRDRFGIPVRLEFYNDEELLEIVSRGARVLGISMKQDGAREIAKRSRGTPRIAGRLLRRVRDFAAVDKIEIIDAIVADYALGHLEVDTRGLDSLDHRYLHCIAVNFGGGPVGVETIAASLSEARDAIEEIIEPYLIQQGFVNRTPRGRILTPHAFKHLGMMTPTELTSRQTELFTGDEND</sequence>
<keyword evidence="3" id="KW-0227">DNA damage</keyword>
<dbReference type="HAMAP" id="MF_00016">
    <property type="entry name" value="DNA_HJ_migration_RuvB"/>
    <property type="match status" value="1"/>
</dbReference>
<dbReference type="SMART" id="SM00382">
    <property type="entry name" value="AAA"/>
    <property type="match status" value="1"/>
</dbReference>
<dbReference type="GO" id="GO:0003677">
    <property type="term" value="F:DNA binding"/>
    <property type="evidence" value="ECO:0007669"/>
    <property type="project" value="UniProtKB-KW"/>
</dbReference>
<keyword evidence="6" id="KW-0238">DNA-binding</keyword>
<dbReference type="InterPro" id="IPR027417">
    <property type="entry name" value="P-loop_NTPase"/>
</dbReference>
<dbReference type="Pfam" id="PF05496">
    <property type="entry name" value="RuvB_N"/>
    <property type="match status" value="1"/>
</dbReference>
<reference evidence="10" key="1">
    <citation type="submission" date="2018-06" db="EMBL/GenBank/DDBJ databases">
        <authorList>
            <person name="Zhirakovskaya E."/>
        </authorList>
    </citation>
    <scope>NUCLEOTIDE SEQUENCE</scope>
</reference>
<keyword evidence="1" id="KW-0963">Cytoplasm</keyword>
<evidence type="ECO:0000256" key="4">
    <source>
        <dbReference type="ARBA" id="ARBA00022801"/>
    </source>
</evidence>
<evidence type="ECO:0000256" key="2">
    <source>
        <dbReference type="ARBA" id="ARBA00022741"/>
    </source>
</evidence>
<evidence type="ECO:0000259" key="9">
    <source>
        <dbReference type="SMART" id="SM00382"/>
    </source>
</evidence>
<dbReference type="SUPFAM" id="SSF46785">
    <property type="entry name" value="Winged helix' DNA-binding domain"/>
    <property type="match status" value="1"/>
</dbReference>
<evidence type="ECO:0000256" key="8">
    <source>
        <dbReference type="ARBA" id="ARBA00023204"/>
    </source>
</evidence>
<evidence type="ECO:0000256" key="1">
    <source>
        <dbReference type="ARBA" id="ARBA00022490"/>
    </source>
</evidence>
<accession>A0A3B0SHJ5</accession>
<dbReference type="InterPro" id="IPR004605">
    <property type="entry name" value="DNA_helicase_Holl-junc_RuvB"/>
</dbReference>
<name>A0A3B0SHJ5_9ZZZZ</name>
<dbReference type="Gene3D" id="1.10.8.60">
    <property type="match status" value="1"/>
</dbReference>
<dbReference type="NCBIfam" id="TIGR00635">
    <property type="entry name" value="ruvB"/>
    <property type="match status" value="1"/>
</dbReference>
<dbReference type="InterPro" id="IPR003593">
    <property type="entry name" value="AAA+_ATPase"/>
</dbReference>
<evidence type="ECO:0000256" key="6">
    <source>
        <dbReference type="ARBA" id="ARBA00023125"/>
    </source>
</evidence>
<keyword evidence="8" id="KW-0234">DNA repair</keyword>
<keyword evidence="5" id="KW-0067">ATP-binding</keyword>
<dbReference type="NCBIfam" id="NF000868">
    <property type="entry name" value="PRK00080.1"/>
    <property type="match status" value="1"/>
</dbReference>
<organism evidence="10">
    <name type="scientific">hydrothermal vent metagenome</name>
    <dbReference type="NCBI Taxonomy" id="652676"/>
    <lineage>
        <taxon>unclassified sequences</taxon>
        <taxon>metagenomes</taxon>
        <taxon>ecological metagenomes</taxon>
    </lineage>
</organism>